<protein>
    <recommendedName>
        <fullName evidence="1">Proline dehydrogenase PutA domain-containing protein</fullName>
    </recommendedName>
</protein>
<accession>F7XUN8</accession>
<dbReference type="KEGG" id="mmn:midi_00061"/>
<organism evidence="2 3">
    <name type="scientific">Midichloria mitochondrii (strain IricVA)</name>
    <dbReference type="NCBI Taxonomy" id="696127"/>
    <lineage>
        <taxon>Bacteria</taxon>
        <taxon>Pseudomonadati</taxon>
        <taxon>Pseudomonadota</taxon>
        <taxon>Alphaproteobacteria</taxon>
        <taxon>Rickettsiales</taxon>
        <taxon>Candidatus Midichloriaceae</taxon>
        <taxon>Candidatus Midichloria</taxon>
    </lineage>
</organism>
<gene>
    <name evidence="2" type="ordered locus">midi_00061</name>
</gene>
<dbReference type="Pfam" id="PF14850">
    <property type="entry name" value="Pro_dh-DNA_bdg"/>
    <property type="match status" value="1"/>
</dbReference>
<evidence type="ECO:0000313" key="3">
    <source>
        <dbReference type="Proteomes" id="UP000006639"/>
    </source>
</evidence>
<dbReference type="HOGENOM" id="CLU_3137737_0_0_5"/>
<evidence type="ECO:0000313" key="2">
    <source>
        <dbReference type="EMBL" id="AEI88387.1"/>
    </source>
</evidence>
<dbReference type="InterPro" id="IPR024082">
    <property type="entry name" value="PRODH_PutA_dom_II"/>
</dbReference>
<reference evidence="2 3" key="1">
    <citation type="journal article" date="2011" name="Mol. Biol. Evol.">
        <title>Phylogenomic evidence for the presence of a flagellum and cbb3 oxidase in the free-living mitochondrial ancestor.</title>
        <authorList>
            <person name="Sassera D."/>
            <person name="Lo N."/>
            <person name="Epis S."/>
            <person name="D'Auria G."/>
            <person name="Montagna M."/>
            <person name="Comandatore F."/>
            <person name="Horner D."/>
            <person name="Pereto J."/>
            <person name="Luciano A.M."/>
            <person name="Franciosi F."/>
            <person name="Ferri E."/>
            <person name="Crotti E."/>
            <person name="Bazzocchi C."/>
            <person name="Daffonchio D."/>
            <person name="Sacchi L."/>
            <person name="Moya A."/>
            <person name="Latorre A."/>
            <person name="Bandi C."/>
        </authorList>
    </citation>
    <scope>NUCLEOTIDE SEQUENCE [LARGE SCALE GENOMIC DNA]</scope>
    <source>
        <strain evidence="2 3">IricVA</strain>
    </source>
</reference>
<evidence type="ECO:0000259" key="1">
    <source>
        <dbReference type="Pfam" id="PF14850"/>
    </source>
</evidence>
<sequence>MCLAEALLRMPDNDTANELVKDKLQNKGWKKYLENSHSLFVNASSWGLF</sequence>
<dbReference type="SUPFAM" id="SSF81935">
    <property type="entry name" value="N-terminal domain of bifunctional PutA protein"/>
    <property type="match status" value="1"/>
</dbReference>
<feature type="domain" description="Proline dehydrogenase PutA" evidence="1">
    <location>
        <begin position="1"/>
        <end position="48"/>
    </location>
</feature>
<proteinExistence type="predicted"/>
<name>F7XUN8_MIDMI</name>
<dbReference type="Gene3D" id="1.10.2060.10">
    <property type="entry name" value="PutA proline dehydrogenase (PRODH), domain 2"/>
    <property type="match status" value="1"/>
</dbReference>
<keyword evidence="3" id="KW-1185">Reference proteome</keyword>
<dbReference type="GO" id="GO:0003842">
    <property type="term" value="F:L-glutamate gamma-semialdehyde dehydrogenase activity"/>
    <property type="evidence" value="ECO:0007669"/>
    <property type="project" value="InterPro"/>
</dbReference>
<dbReference type="Proteomes" id="UP000006639">
    <property type="component" value="Chromosome"/>
</dbReference>
<dbReference type="InterPro" id="IPR024089">
    <property type="entry name" value="PRODH_PutA_dom_I/II"/>
</dbReference>
<dbReference type="EMBL" id="CP002130">
    <property type="protein sequence ID" value="AEI88387.1"/>
    <property type="molecule type" value="Genomic_DNA"/>
</dbReference>
<dbReference type="AlphaFoldDB" id="F7XUN8"/>
<dbReference type="STRING" id="696127.midi_00061"/>
<dbReference type="RefSeq" id="WP_013950605.1">
    <property type="nucleotide sequence ID" value="NC_015722.1"/>
</dbReference>